<evidence type="ECO:0000256" key="1">
    <source>
        <dbReference type="ARBA" id="ARBA00022737"/>
    </source>
</evidence>
<dbReference type="GO" id="GO:0005829">
    <property type="term" value="C:cytosol"/>
    <property type="evidence" value="ECO:0007669"/>
    <property type="project" value="TreeGrafter"/>
</dbReference>
<feature type="coiled-coil region" evidence="2">
    <location>
        <begin position="375"/>
        <end position="654"/>
    </location>
</feature>
<dbReference type="EMBL" id="LR877146">
    <property type="protein sequence ID" value="CAD2213509.1"/>
    <property type="molecule type" value="Genomic_DNA"/>
</dbReference>
<keyword evidence="4" id="KW-1185">Reference proteome</keyword>
<evidence type="ECO:0000313" key="4">
    <source>
        <dbReference type="Proteomes" id="UP000515908"/>
    </source>
</evidence>
<dbReference type="SUPFAM" id="SSF82185">
    <property type="entry name" value="Histone H3 K4-specific methyltransferase SET7/9 N-terminal domain"/>
    <property type="match status" value="2"/>
</dbReference>
<dbReference type="InterPro" id="IPR003409">
    <property type="entry name" value="MORN"/>
</dbReference>
<keyword evidence="1" id="KW-0677">Repeat</keyword>
<name>A0A7G2C1H2_9TRYP</name>
<gene>
    <name evidence="3" type="ORF">ADEAN_000095200</name>
</gene>
<dbReference type="OrthoDB" id="270720at2759"/>
<dbReference type="PANTHER" id="PTHR43215:SF14">
    <property type="entry name" value="RADIAL SPOKE HEAD 1 HOMOLOG"/>
    <property type="match status" value="1"/>
</dbReference>
<organism evidence="3 4">
    <name type="scientific">Angomonas deanei</name>
    <dbReference type="NCBI Taxonomy" id="59799"/>
    <lineage>
        <taxon>Eukaryota</taxon>
        <taxon>Discoba</taxon>
        <taxon>Euglenozoa</taxon>
        <taxon>Kinetoplastea</taxon>
        <taxon>Metakinetoplastina</taxon>
        <taxon>Trypanosomatida</taxon>
        <taxon>Trypanosomatidae</taxon>
        <taxon>Strigomonadinae</taxon>
        <taxon>Angomonas</taxon>
    </lineage>
</organism>
<dbReference type="AlphaFoldDB" id="A0A7G2C1H2"/>
<reference evidence="3 4" key="1">
    <citation type="submission" date="2020-08" db="EMBL/GenBank/DDBJ databases">
        <authorList>
            <person name="Newling K."/>
            <person name="Davey J."/>
            <person name="Forrester S."/>
        </authorList>
    </citation>
    <scope>NUCLEOTIDE SEQUENCE [LARGE SCALE GENOMIC DNA]</scope>
    <source>
        <strain evidence="4">Crithidia deanei Carvalho (ATCC PRA-265)</strain>
    </source>
</reference>
<keyword evidence="2" id="KW-0175">Coiled coil</keyword>
<sequence length="824" mass="93040">MQGSPASSDAQIQKKKKLLNGVNVTFTFPSGSKYVGSFKDGKMHGYGEYTYVPSGDTYKGEWKADMKHGHGTYVYASGDKYIGEWYCGKKQGKGRFSFTSGDEYTGAWKADKMEGYGVFRLETNDNRYCGFWQDGLRWGKGILYSGNGDVYSGQWKAGKEDGFGIFSQVDGEVYCGEWKEGVMDGKGILRERGLLYLIEYMGGYIISKIPFDETEEVTEEWEKPMRHYRRWESNEPVYPTPLTTDKMVALEQDNTVLKGRLDDTLRALRIAVTSEPDDTVDKKELLTLCAKRGVYVKELEQTVEELRAKLSLIEGSLSEKSLELLRLRDELRSKDVLLSEALMKLDRIEKKRKEFAATKHTTDGGQTGLQNEADIDLVEEEMRQQNLELLRLNTEFQKKIAFLMNENATLESAMKVQEEDLEKLTNAYEETQLQYKKFSDIIFSANAGEAVREETQDDEETLAQKLQKINQLNAELTLRNSSLEKKLNHQNNGTLEADNAKHKSEEFLNEKVGRLSEQVQSLKSRLEEANDNLYVSRQSNETLRKEVQSLTDQLSQSSKRGCTDAALIKSIDDKIDRIAKLENENAELSRLLDEARVHMEEESAAQKAEKKRRKSSLVVAEQHESELEAVKKEVAKLQKKLKKTSAEKKKLGIDLYETRLSLSRIDRTFQMLTGGVAVMVMVCKKGSAEAGGCVSVNSVDQSQLLVKDDGADTSHQYDYCFEGNAAPEAWFDELRHTLSYVTLGLQTSFVTVGGAKTGKSTLINKLLPLLTEYLSAADARVESADYSLNYRLSVLEVGVHGGYDCIGKSSFRPRHARLQRLRVG</sequence>
<dbReference type="VEuPathDB" id="TriTrypDB:ADEAN_000095200"/>
<dbReference type="InterPro" id="IPR027417">
    <property type="entry name" value="P-loop_NTPase"/>
</dbReference>
<accession>A0A7G2C1H2</accession>
<evidence type="ECO:0000256" key="2">
    <source>
        <dbReference type="SAM" id="Coils"/>
    </source>
</evidence>
<protein>
    <submittedName>
        <fullName evidence="3">MORN repeat, putative</fullName>
    </submittedName>
</protein>
<dbReference type="SUPFAM" id="SSF52540">
    <property type="entry name" value="P-loop containing nucleoside triphosphate hydrolases"/>
    <property type="match status" value="1"/>
</dbReference>
<dbReference type="Gene3D" id="2.20.110.10">
    <property type="entry name" value="Histone H3 K4-specific methyltransferase SET7/9 N-terminal domain"/>
    <property type="match status" value="3"/>
</dbReference>
<evidence type="ECO:0000313" key="3">
    <source>
        <dbReference type="EMBL" id="CAD2213509.1"/>
    </source>
</evidence>
<proteinExistence type="predicted"/>
<dbReference type="SMART" id="SM00698">
    <property type="entry name" value="MORN"/>
    <property type="match status" value="7"/>
</dbReference>
<dbReference type="PANTHER" id="PTHR43215">
    <property type="entry name" value="RADIAL SPOKE HEAD 1 HOMOLOG"/>
    <property type="match status" value="1"/>
</dbReference>
<dbReference type="Proteomes" id="UP000515908">
    <property type="component" value="Chromosome 02"/>
</dbReference>
<dbReference type="Pfam" id="PF02493">
    <property type="entry name" value="MORN"/>
    <property type="match status" value="7"/>
</dbReference>